<dbReference type="PANTHER" id="PTHR24230">
    <property type="entry name" value="G-PROTEIN COUPLED RECEPTOR"/>
    <property type="match status" value="1"/>
</dbReference>
<feature type="transmembrane region" description="Helical" evidence="9">
    <location>
        <begin position="185"/>
        <end position="205"/>
    </location>
</feature>
<evidence type="ECO:0000256" key="5">
    <source>
        <dbReference type="ARBA" id="ARBA00023040"/>
    </source>
</evidence>
<dbReference type="GO" id="GO:0007218">
    <property type="term" value="P:neuropeptide signaling pathway"/>
    <property type="evidence" value="ECO:0007669"/>
    <property type="project" value="TreeGrafter"/>
</dbReference>
<dbReference type="EMBL" id="JAZGQO010000010">
    <property type="protein sequence ID" value="KAK6176299.1"/>
    <property type="molecule type" value="Genomic_DNA"/>
</dbReference>
<keyword evidence="6 9" id="KW-0472">Membrane</keyword>
<evidence type="ECO:0000256" key="3">
    <source>
        <dbReference type="ARBA" id="ARBA00022692"/>
    </source>
</evidence>
<dbReference type="Gene3D" id="1.20.1070.10">
    <property type="entry name" value="Rhodopsin 7-helix transmembrane proteins"/>
    <property type="match status" value="1"/>
</dbReference>
<protein>
    <recommendedName>
        <fullName evidence="12">G-protein coupled receptors family 1 profile domain-containing protein</fullName>
    </recommendedName>
</protein>
<dbReference type="SUPFAM" id="SSF81321">
    <property type="entry name" value="Family A G protein-coupled receptor-like"/>
    <property type="match status" value="1"/>
</dbReference>
<evidence type="ECO:0000256" key="2">
    <source>
        <dbReference type="ARBA" id="ARBA00022475"/>
    </source>
</evidence>
<dbReference type="GO" id="GO:0005886">
    <property type="term" value="C:plasma membrane"/>
    <property type="evidence" value="ECO:0007669"/>
    <property type="project" value="UniProtKB-SubCell"/>
</dbReference>
<sequence>MITALAHGVYQYGFKPATSDVADMVNFTEDGLQSVVANCSFEESNCTSIVHTVLVQANCTMPVMERAVEYSGICASNQLIFSTTFRKTFQKVYALMFLMCLVLVAILYTLIYKSVLERRARRLKQRRATRICLYRETSLTEAQDTCTVPTATSRFTTTDNSEPQKAMLDKEVSLKEKYWLANIRTAAMLFVVTLVFIIAFLPSWLMAHNLIPFNMIVFYMYFAYNVANPIVYAFMNPTFRREMRDVLSCRKCSNQAF</sequence>
<keyword evidence="4 9" id="KW-1133">Transmembrane helix</keyword>
<evidence type="ECO:0000256" key="7">
    <source>
        <dbReference type="ARBA" id="ARBA00023170"/>
    </source>
</evidence>
<feature type="transmembrane region" description="Helical" evidence="9">
    <location>
        <begin position="92"/>
        <end position="112"/>
    </location>
</feature>
<dbReference type="GO" id="GO:0008528">
    <property type="term" value="F:G protein-coupled peptide receptor activity"/>
    <property type="evidence" value="ECO:0007669"/>
    <property type="project" value="TreeGrafter"/>
</dbReference>
<comment type="subcellular location">
    <subcellularLocation>
        <location evidence="1">Cell membrane</location>
        <topology evidence="1">Multi-pass membrane protein</topology>
    </subcellularLocation>
</comment>
<organism evidence="10 11">
    <name type="scientific">Patella caerulea</name>
    <name type="common">Rayed Mediterranean limpet</name>
    <dbReference type="NCBI Taxonomy" id="87958"/>
    <lineage>
        <taxon>Eukaryota</taxon>
        <taxon>Metazoa</taxon>
        <taxon>Spiralia</taxon>
        <taxon>Lophotrochozoa</taxon>
        <taxon>Mollusca</taxon>
        <taxon>Gastropoda</taxon>
        <taxon>Patellogastropoda</taxon>
        <taxon>Patelloidea</taxon>
        <taxon>Patellidae</taxon>
        <taxon>Patella</taxon>
    </lineage>
</organism>
<evidence type="ECO:0000256" key="4">
    <source>
        <dbReference type="ARBA" id="ARBA00022989"/>
    </source>
</evidence>
<keyword evidence="8" id="KW-0807">Transducer</keyword>
<proteinExistence type="predicted"/>
<accession>A0AAN8JKE4</accession>
<keyword evidence="5" id="KW-0297">G-protein coupled receptor</keyword>
<dbReference type="AlphaFoldDB" id="A0AAN8JKE4"/>
<feature type="transmembrane region" description="Helical" evidence="9">
    <location>
        <begin position="211"/>
        <end position="234"/>
    </location>
</feature>
<comment type="caution">
    <text evidence="10">The sequence shown here is derived from an EMBL/GenBank/DDBJ whole genome shotgun (WGS) entry which is preliminary data.</text>
</comment>
<dbReference type="Proteomes" id="UP001347796">
    <property type="component" value="Unassembled WGS sequence"/>
</dbReference>
<name>A0AAN8JKE4_PATCE</name>
<keyword evidence="3 9" id="KW-0812">Transmembrane</keyword>
<evidence type="ECO:0000256" key="6">
    <source>
        <dbReference type="ARBA" id="ARBA00023136"/>
    </source>
</evidence>
<keyword evidence="2" id="KW-1003">Cell membrane</keyword>
<evidence type="ECO:0000256" key="8">
    <source>
        <dbReference type="ARBA" id="ARBA00023224"/>
    </source>
</evidence>
<keyword evidence="7" id="KW-0675">Receptor</keyword>
<evidence type="ECO:0008006" key="12">
    <source>
        <dbReference type="Google" id="ProtNLM"/>
    </source>
</evidence>
<evidence type="ECO:0000256" key="1">
    <source>
        <dbReference type="ARBA" id="ARBA00004651"/>
    </source>
</evidence>
<dbReference type="PANTHER" id="PTHR24230:SF158">
    <property type="entry name" value="G-PROTEIN COUPLED RECEPTORS FAMILY 1 PROFILE DOMAIN-CONTAINING PROTEIN"/>
    <property type="match status" value="1"/>
</dbReference>
<gene>
    <name evidence="10" type="ORF">SNE40_014606</name>
</gene>
<dbReference type="InterPro" id="IPR000276">
    <property type="entry name" value="GPCR_Rhodpsn"/>
</dbReference>
<evidence type="ECO:0000313" key="10">
    <source>
        <dbReference type="EMBL" id="KAK6176299.1"/>
    </source>
</evidence>
<dbReference type="PRINTS" id="PR00237">
    <property type="entry name" value="GPCRRHODOPSN"/>
</dbReference>
<reference evidence="10 11" key="1">
    <citation type="submission" date="2024-01" db="EMBL/GenBank/DDBJ databases">
        <title>The genome of the rayed Mediterranean limpet Patella caerulea (Linnaeus, 1758).</title>
        <authorList>
            <person name="Anh-Thu Weber A."/>
            <person name="Halstead-Nussloch G."/>
        </authorList>
    </citation>
    <scope>NUCLEOTIDE SEQUENCE [LARGE SCALE GENOMIC DNA]</scope>
    <source>
        <strain evidence="10">AATW-2023a</strain>
        <tissue evidence="10">Whole specimen</tissue>
    </source>
</reference>
<evidence type="ECO:0000313" key="11">
    <source>
        <dbReference type="Proteomes" id="UP001347796"/>
    </source>
</evidence>
<keyword evidence="11" id="KW-1185">Reference proteome</keyword>
<evidence type="ECO:0000256" key="9">
    <source>
        <dbReference type="SAM" id="Phobius"/>
    </source>
</evidence>